<protein>
    <submittedName>
        <fullName evidence="2">Uncharacterized protein</fullName>
    </submittedName>
</protein>
<reference evidence="2 3" key="1">
    <citation type="submission" date="2021-05" db="EMBL/GenBank/DDBJ databases">
        <title>Draft Genome Sequences of Clinical Respiratory Isolates of Mycobacterium goodii Recovered in Ireland.</title>
        <authorList>
            <person name="Flanagan P.R."/>
            <person name="Mok S."/>
            <person name="Roycroft E."/>
            <person name="Rogers T.R."/>
            <person name="Fitzgibbon M."/>
        </authorList>
    </citation>
    <scope>NUCLEOTIDE SEQUENCE [LARGE SCALE GENOMIC DNA]</scope>
    <source>
        <strain evidence="2 3">14IE55</strain>
    </source>
</reference>
<sequence>MTNDAVRGQAKVPGAPRTRSPAYTMMRSSGQPEFSPAEIAQLRPTGRRPSERESGNPAGARCGADHHHQSAPTQWINDDVAVALAAPGQALNGVLGVAVADDAVSWRFGLRWV</sequence>
<evidence type="ECO:0000256" key="1">
    <source>
        <dbReference type="SAM" id="MobiDB-lite"/>
    </source>
</evidence>
<dbReference type="RefSeq" id="WP_214394176.1">
    <property type="nucleotide sequence ID" value="NZ_JAHBOL010000005.1"/>
</dbReference>
<proteinExistence type="predicted"/>
<keyword evidence="3" id="KW-1185">Reference proteome</keyword>
<dbReference type="EMBL" id="JAHBOM010000001">
    <property type="protein sequence ID" value="MBU8821668.1"/>
    <property type="molecule type" value="Genomic_DNA"/>
</dbReference>
<accession>A0ABS6HG75</accession>
<dbReference type="Proteomes" id="UP000696413">
    <property type="component" value="Unassembled WGS sequence"/>
</dbReference>
<name>A0ABS6HG75_MYCGD</name>
<evidence type="ECO:0000313" key="2">
    <source>
        <dbReference type="EMBL" id="MBU8821668.1"/>
    </source>
</evidence>
<organism evidence="2 3">
    <name type="scientific">Mycolicibacterium goodii</name>
    <name type="common">Mycobacterium goodii</name>
    <dbReference type="NCBI Taxonomy" id="134601"/>
    <lineage>
        <taxon>Bacteria</taxon>
        <taxon>Bacillati</taxon>
        <taxon>Actinomycetota</taxon>
        <taxon>Actinomycetes</taxon>
        <taxon>Mycobacteriales</taxon>
        <taxon>Mycobacteriaceae</taxon>
        <taxon>Mycolicibacterium</taxon>
    </lineage>
</organism>
<gene>
    <name evidence="2" type="ORF">KL859_02130</name>
</gene>
<evidence type="ECO:0000313" key="3">
    <source>
        <dbReference type="Proteomes" id="UP000696413"/>
    </source>
</evidence>
<comment type="caution">
    <text evidence="2">The sequence shown here is derived from an EMBL/GenBank/DDBJ whole genome shotgun (WGS) entry which is preliminary data.</text>
</comment>
<feature type="region of interest" description="Disordered" evidence="1">
    <location>
        <begin position="1"/>
        <end position="71"/>
    </location>
</feature>